<reference evidence="2 3" key="1">
    <citation type="journal article" date="2019" name="Appl. Environ. Microbiol.">
        <title>Population genetics and characterization of Campylobacter jejuni isolates in western jackdaws and game birds in Finland.</title>
        <authorList>
            <person name="Kovanen S."/>
            <person name="Rossi M."/>
            <person name="Pohja-Mykra M."/>
            <person name="Nieminen T."/>
            <person name="Raunio-Saarnisto M."/>
            <person name="Sauvala M."/>
            <person name="Fredriksson-Ahomaa M."/>
            <person name="Hanninen M.L."/>
            <person name="Kivisto R."/>
        </authorList>
    </citation>
    <scope>NUCLEOTIDE SEQUENCE [LARGE SCALE GENOMIC DNA]</scope>
    <source>
        <strain evidence="2 3">CB313</strain>
    </source>
</reference>
<dbReference type="RefSeq" id="WP_126232168.1">
    <property type="nucleotide sequence ID" value="NZ_PRBV01000005.1"/>
</dbReference>
<dbReference type="AlphaFoldDB" id="A0A431EEB2"/>
<organism evidence="2 3">
    <name type="scientific">Campylobacter jejuni</name>
    <dbReference type="NCBI Taxonomy" id="197"/>
    <lineage>
        <taxon>Bacteria</taxon>
        <taxon>Pseudomonadati</taxon>
        <taxon>Campylobacterota</taxon>
        <taxon>Epsilonproteobacteria</taxon>
        <taxon>Campylobacterales</taxon>
        <taxon>Campylobacteraceae</taxon>
        <taxon>Campylobacter</taxon>
    </lineage>
</organism>
<evidence type="ECO:0000313" key="2">
    <source>
        <dbReference type="EMBL" id="RTJ79609.1"/>
    </source>
</evidence>
<comment type="caution">
    <text evidence="2">The sequence shown here is derived from an EMBL/GenBank/DDBJ whole genome shotgun (WGS) entry which is preliminary data.</text>
</comment>
<protein>
    <recommendedName>
        <fullName evidence="1">DUF4376 domain-containing protein</fullName>
    </recommendedName>
</protein>
<dbReference type="Pfam" id="PF14301">
    <property type="entry name" value="DUF4376"/>
    <property type="match status" value="1"/>
</dbReference>
<gene>
    <name evidence="2" type="ORF">C3H57_04360</name>
</gene>
<feature type="domain" description="DUF4376" evidence="1">
    <location>
        <begin position="93"/>
        <end position="186"/>
    </location>
</feature>
<dbReference type="InterPro" id="IPR025484">
    <property type="entry name" value="DUF4376"/>
</dbReference>
<name>A0A431EEB2_CAMJU</name>
<evidence type="ECO:0000259" key="1">
    <source>
        <dbReference type="Pfam" id="PF14301"/>
    </source>
</evidence>
<accession>A0A431EEB2</accession>
<sequence length="196" mass="22352">MINLTPQLPPQFPSLFSGLGEQSIPTETVKMKYYIDESTGEYWAYVESTPEEEIRPGLRRLTPEEEEEKFNPKPTEEDLVIQGRQELSQVLSSKIAEKIQTYTDEEGRTFQLDQTSLIYMNGTITGLIVQKDTTVEWILADNRTVNIPAQEFVLIAQNAMNHISKYKIINRTLKDQLLAATTLSDIEAVKAQIEKL</sequence>
<evidence type="ECO:0000313" key="3">
    <source>
        <dbReference type="Proteomes" id="UP000288507"/>
    </source>
</evidence>
<dbReference type="Proteomes" id="UP000288507">
    <property type="component" value="Unassembled WGS sequence"/>
</dbReference>
<dbReference type="EMBL" id="PRBV01000005">
    <property type="protein sequence ID" value="RTJ79609.1"/>
    <property type="molecule type" value="Genomic_DNA"/>
</dbReference>
<proteinExistence type="predicted"/>